<organism evidence="1 2">
    <name type="scientific">Symbiodinium necroappetens</name>
    <dbReference type="NCBI Taxonomy" id="1628268"/>
    <lineage>
        <taxon>Eukaryota</taxon>
        <taxon>Sar</taxon>
        <taxon>Alveolata</taxon>
        <taxon>Dinophyceae</taxon>
        <taxon>Suessiales</taxon>
        <taxon>Symbiodiniaceae</taxon>
        <taxon>Symbiodinium</taxon>
    </lineage>
</organism>
<accession>A0A812XFQ7</accession>
<evidence type="ECO:0000313" key="1">
    <source>
        <dbReference type="EMBL" id="CAE7733424.1"/>
    </source>
</evidence>
<feature type="non-terminal residue" evidence="1">
    <location>
        <position position="1"/>
    </location>
</feature>
<evidence type="ECO:0000313" key="2">
    <source>
        <dbReference type="Proteomes" id="UP000601435"/>
    </source>
</evidence>
<dbReference type="Proteomes" id="UP000601435">
    <property type="component" value="Unassembled WGS sequence"/>
</dbReference>
<comment type="caution">
    <text evidence="1">The sequence shown here is derived from an EMBL/GenBank/DDBJ whole genome shotgun (WGS) entry which is preliminary data.</text>
</comment>
<keyword evidence="2" id="KW-1185">Reference proteome</keyword>
<dbReference type="EMBL" id="CAJNJA010037459">
    <property type="protein sequence ID" value="CAE7733424.1"/>
    <property type="molecule type" value="Genomic_DNA"/>
</dbReference>
<protein>
    <submittedName>
        <fullName evidence="1">Uncharacterized protein</fullName>
    </submittedName>
</protein>
<gene>
    <name evidence="1" type="ORF">SNEC2469_LOCUS21203</name>
</gene>
<sequence>MAQQVQLLKEQTVLLQQNKSRQEIDFQQYKQSHDVLKDVAPSLRPVLLHWQKQFRKDVEHWATQCDLTDKYSHLAQSSELMKPFREESRRKWQFPQAYLAEAQHITDIDPSLPMGEIYNIQESWARLRLKHAQECQAFVVAHQQKAKELLENKISTRTALQAATDQWNAWALQNTHLSTPARHSSEVMAKHFAEMCIREEIPKAKGRLVAAEESRKKKHEAILNAEAKYQSMDPQQLFALLELDRHAKVSVHRDGTSSKSVTISKYSELAALVKKLPSLADMYHIKYSERLFLCQHLLPLQQKLQFAVSSSFQFLQRMPVVVDKDYEIATIDIQNLYPSIDTEDLISSITALLHDFYSDKPLFAQVLCNLLTLVLRNQLVLHRGEFFAAFGIATGLSPGVFLANLYLDALDKEVADTHVDHLAFYARNRLDHQFEGWALTH</sequence>
<dbReference type="AlphaFoldDB" id="A0A812XFQ7"/>
<proteinExistence type="predicted"/>
<reference evidence="1" key="1">
    <citation type="submission" date="2021-02" db="EMBL/GenBank/DDBJ databases">
        <authorList>
            <person name="Dougan E. K."/>
            <person name="Rhodes N."/>
            <person name="Thang M."/>
            <person name="Chan C."/>
        </authorList>
    </citation>
    <scope>NUCLEOTIDE SEQUENCE</scope>
</reference>
<name>A0A812XFQ7_9DINO</name>
<feature type="non-terminal residue" evidence="1">
    <location>
        <position position="441"/>
    </location>
</feature>